<dbReference type="SUPFAM" id="SSF53335">
    <property type="entry name" value="S-adenosyl-L-methionine-dependent methyltransferases"/>
    <property type="match status" value="1"/>
</dbReference>
<proteinExistence type="predicted"/>
<dbReference type="CDD" id="cd02440">
    <property type="entry name" value="AdoMet_MTases"/>
    <property type="match status" value="1"/>
</dbReference>
<dbReference type="EMBL" id="MFIQ01000030">
    <property type="protein sequence ID" value="OGF93055.1"/>
    <property type="molecule type" value="Genomic_DNA"/>
</dbReference>
<evidence type="ECO:0000313" key="1">
    <source>
        <dbReference type="EMBL" id="OGF93055.1"/>
    </source>
</evidence>
<gene>
    <name evidence="1" type="ORF">A3G54_02780</name>
</gene>
<protein>
    <recommendedName>
        <fullName evidence="3">Methyltransferase type 11 domain-containing protein</fullName>
    </recommendedName>
</protein>
<accession>A0A1F5XYQ4</accession>
<dbReference type="InterPro" id="IPR029063">
    <property type="entry name" value="SAM-dependent_MTases_sf"/>
</dbReference>
<name>A0A1F5XYQ4_9BACT</name>
<reference evidence="1 2" key="1">
    <citation type="journal article" date="2016" name="Nat. Commun.">
        <title>Thousands of microbial genomes shed light on interconnected biogeochemical processes in an aquifer system.</title>
        <authorList>
            <person name="Anantharaman K."/>
            <person name="Brown C.T."/>
            <person name="Hug L.A."/>
            <person name="Sharon I."/>
            <person name="Castelle C.J."/>
            <person name="Probst A.J."/>
            <person name="Thomas B.C."/>
            <person name="Singh A."/>
            <person name="Wilkins M.J."/>
            <person name="Karaoz U."/>
            <person name="Brodie E.L."/>
            <person name="Williams K.H."/>
            <person name="Hubbard S.S."/>
            <person name="Banfield J.F."/>
        </authorList>
    </citation>
    <scope>NUCLEOTIDE SEQUENCE [LARGE SCALE GENOMIC DNA]</scope>
</reference>
<organism evidence="1 2">
    <name type="scientific">Candidatus Giovannonibacteria bacterium RIFCSPLOWO2_12_FULL_44_15</name>
    <dbReference type="NCBI Taxonomy" id="1798364"/>
    <lineage>
        <taxon>Bacteria</taxon>
        <taxon>Candidatus Giovannoniibacteriota</taxon>
    </lineage>
</organism>
<evidence type="ECO:0008006" key="3">
    <source>
        <dbReference type="Google" id="ProtNLM"/>
    </source>
</evidence>
<evidence type="ECO:0000313" key="2">
    <source>
        <dbReference type="Proteomes" id="UP000178894"/>
    </source>
</evidence>
<comment type="caution">
    <text evidence="1">The sequence shown here is derived from an EMBL/GenBank/DDBJ whole genome shotgun (WGS) entry which is preliminary data.</text>
</comment>
<dbReference type="Proteomes" id="UP000178894">
    <property type="component" value="Unassembled WGS sequence"/>
</dbReference>
<sequence>MRLIYPILKWFSNNDLLYIRRLITEILANKLSRNEQSKLFWDNGYAWNIRVSPVNPSKDDLRLYKKYLTAKGDKKKTLLLGSTPLLRRLLGELEFKDYVIADFSFVTIEKSLQALNKLGINLDAENEIWLKSEWLVMPLGPKSLDYIVGDMVFTQIEPHKQPLFVEKLASLLKPNGYFIGRVHICNPNFYDREPKKIIEEILSSKDLENTVEQRFALLYRLRDRLRDNKTQTTSPHTIINELLKYQTSDEKKLDFLRSVVNMISRRAEIGLPFISQTKDELANVISKEFSLETIVTASDYASEYFPIYVLRKKT</sequence>
<dbReference type="AlphaFoldDB" id="A0A1F5XYQ4"/>
<dbReference type="Gene3D" id="3.40.50.150">
    <property type="entry name" value="Vaccinia Virus protein VP39"/>
    <property type="match status" value="1"/>
</dbReference>